<dbReference type="InterPro" id="IPR013149">
    <property type="entry name" value="ADH-like_C"/>
</dbReference>
<dbReference type="Proteomes" id="UP000525987">
    <property type="component" value="Unassembled WGS sequence"/>
</dbReference>
<dbReference type="Pfam" id="PF00107">
    <property type="entry name" value="ADH_zinc_N"/>
    <property type="match status" value="1"/>
</dbReference>
<reference evidence="3 4" key="1">
    <citation type="submission" date="2020-08" db="EMBL/GenBank/DDBJ databases">
        <title>Genomic Encyclopedia of Type Strains, Phase III (KMG-III): the genomes of soil and plant-associated and newly described type strains.</title>
        <authorList>
            <person name="Whitman W."/>
        </authorList>
    </citation>
    <scope>NUCLEOTIDE SEQUENCE [LARGE SCALE GENOMIC DNA]</scope>
    <source>
        <strain evidence="3 4">CECT 5995</strain>
    </source>
</reference>
<keyword evidence="4" id="KW-1185">Reference proteome</keyword>
<sequence>MTRAWHLARTPRGVPVAEDFVCHRASLAAPEAGEALVAPHWLSVDPYMRTRMQPTGYGYLDKWRPGSPLSAWGLARVIESRGPWREGDWVIGHMPVAERCLLRPHSDQGGLPLVLPAAQPRPEQWLHERGMTGFTAWLGMRRYGRPQPGESVLVSAGAGAVGGLAVQWARRAGARVVATAGSAAKRDWLRETLGVAAALDHHVPDIATRLLAVAPQGLDLDFEQLGGAVFEAAIDALAPGGRVVLCGLVSQYHDTEPRRAPSNLGRLRRIGGGITPFVVPGHEAAHWADFQREMAALDGAFRAPLDIVEGFAAWPRAFCGLFTGDTGIGKRVVRLR</sequence>
<dbReference type="SMART" id="SM00829">
    <property type="entry name" value="PKS_ER"/>
    <property type="match status" value="1"/>
</dbReference>
<dbReference type="InterPro" id="IPR036291">
    <property type="entry name" value="NAD(P)-bd_dom_sf"/>
</dbReference>
<dbReference type="SUPFAM" id="SSF50129">
    <property type="entry name" value="GroES-like"/>
    <property type="match status" value="1"/>
</dbReference>
<dbReference type="InterPro" id="IPR045010">
    <property type="entry name" value="MDR_fam"/>
</dbReference>
<name>A0A7W5G428_9GAMM</name>
<dbReference type="Gene3D" id="3.90.180.10">
    <property type="entry name" value="Medium-chain alcohol dehydrogenases, catalytic domain"/>
    <property type="match status" value="1"/>
</dbReference>
<protein>
    <recommendedName>
        <fullName evidence="2">Enoyl reductase (ER) domain-containing protein</fullName>
    </recommendedName>
</protein>
<feature type="domain" description="Enoyl reductase (ER)" evidence="2">
    <location>
        <begin position="13"/>
        <end position="333"/>
    </location>
</feature>
<evidence type="ECO:0000259" key="2">
    <source>
        <dbReference type="SMART" id="SM00829"/>
    </source>
</evidence>
<dbReference type="InterPro" id="IPR041694">
    <property type="entry name" value="ADH_N_2"/>
</dbReference>
<accession>A0A7W5G428</accession>
<dbReference type="SUPFAM" id="SSF51735">
    <property type="entry name" value="NAD(P)-binding Rossmann-fold domains"/>
    <property type="match status" value="1"/>
</dbReference>
<dbReference type="InterPro" id="IPR011032">
    <property type="entry name" value="GroES-like_sf"/>
</dbReference>
<comment type="caution">
    <text evidence="3">The sequence shown here is derived from an EMBL/GenBank/DDBJ whole genome shotgun (WGS) entry which is preliminary data.</text>
</comment>
<dbReference type="CDD" id="cd05288">
    <property type="entry name" value="PGDH"/>
    <property type="match status" value="1"/>
</dbReference>
<gene>
    <name evidence="3" type="ORF">FHR96_000336</name>
</gene>
<dbReference type="AlphaFoldDB" id="A0A7W5G428"/>
<dbReference type="Gene3D" id="3.40.50.720">
    <property type="entry name" value="NAD(P)-binding Rossmann-like Domain"/>
    <property type="match status" value="1"/>
</dbReference>
<dbReference type="PANTHER" id="PTHR43205:SF7">
    <property type="entry name" value="PROSTAGLANDIN REDUCTASE 1"/>
    <property type="match status" value="1"/>
</dbReference>
<dbReference type="EMBL" id="JACHXM010000001">
    <property type="protein sequence ID" value="MBB3139490.1"/>
    <property type="molecule type" value="Genomic_DNA"/>
</dbReference>
<evidence type="ECO:0000313" key="4">
    <source>
        <dbReference type="Proteomes" id="UP000525987"/>
    </source>
</evidence>
<evidence type="ECO:0000313" key="3">
    <source>
        <dbReference type="EMBL" id="MBB3139490.1"/>
    </source>
</evidence>
<keyword evidence="1" id="KW-0560">Oxidoreductase</keyword>
<dbReference type="InterPro" id="IPR020843">
    <property type="entry name" value="ER"/>
</dbReference>
<dbReference type="PANTHER" id="PTHR43205">
    <property type="entry name" value="PROSTAGLANDIN REDUCTASE"/>
    <property type="match status" value="1"/>
</dbReference>
<proteinExistence type="predicted"/>
<dbReference type="RefSeq" id="WP_183385898.1">
    <property type="nucleotide sequence ID" value="NZ_JACHXM010000001.1"/>
</dbReference>
<dbReference type="Pfam" id="PF16884">
    <property type="entry name" value="ADH_N_2"/>
    <property type="match status" value="1"/>
</dbReference>
<dbReference type="GO" id="GO:0016628">
    <property type="term" value="F:oxidoreductase activity, acting on the CH-CH group of donors, NAD or NADP as acceptor"/>
    <property type="evidence" value="ECO:0007669"/>
    <property type="project" value="InterPro"/>
</dbReference>
<organism evidence="3 4">
    <name type="scientific">Halomonas organivorans</name>
    <dbReference type="NCBI Taxonomy" id="257772"/>
    <lineage>
        <taxon>Bacteria</taxon>
        <taxon>Pseudomonadati</taxon>
        <taxon>Pseudomonadota</taxon>
        <taxon>Gammaproteobacteria</taxon>
        <taxon>Oceanospirillales</taxon>
        <taxon>Halomonadaceae</taxon>
        <taxon>Halomonas</taxon>
    </lineage>
</organism>
<evidence type="ECO:0000256" key="1">
    <source>
        <dbReference type="ARBA" id="ARBA00023002"/>
    </source>
</evidence>